<name>A0AAV9PAM6_9PEZI</name>
<evidence type="ECO:0000259" key="3">
    <source>
        <dbReference type="Pfam" id="PF00294"/>
    </source>
</evidence>
<dbReference type="Gene3D" id="3.40.1190.20">
    <property type="match status" value="1"/>
</dbReference>
<dbReference type="GO" id="GO:0016301">
    <property type="term" value="F:kinase activity"/>
    <property type="evidence" value="ECO:0007669"/>
    <property type="project" value="UniProtKB-KW"/>
</dbReference>
<dbReference type="PANTHER" id="PTHR42774:SF3">
    <property type="entry name" value="KETOHEXOKINASE"/>
    <property type="match status" value="1"/>
</dbReference>
<dbReference type="InterPro" id="IPR002173">
    <property type="entry name" value="Carboh/pur_kinase_PfkB_CS"/>
</dbReference>
<dbReference type="GeneID" id="89926085"/>
<evidence type="ECO:0000313" key="5">
    <source>
        <dbReference type="Proteomes" id="UP001337655"/>
    </source>
</evidence>
<dbReference type="PROSITE" id="PS00584">
    <property type="entry name" value="PFKB_KINASES_2"/>
    <property type="match status" value="1"/>
</dbReference>
<accession>A0AAV9PAM6</accession>
<evidence type="ECO:0000256" key="2">
    <source>
        <dbReference type="ARBA" id="ARBA00022777"/>
    </source>
</evidence>
<dbReference type="InterPro" id="IPR029056">
    <property type="entry name" value="Ribokinase-like"/>
</dbReference>
<dbReference type="InterPro" id="IPR052562">
    <property type="entry name" value="Ketohexokinase-related"/>
</dbReference>
<dbReference type="RefSeq" id="XP_064659353.1">
    <property type="nucleotide sequence ID" value="XM_064801992.1"/>
</dbReference>
<dbReference type="Proteomes" id="UP001337655">
    <property type="component" value="Unassembled WGS sequence"/>
</dbReference>
<organism evidence="4 5">
    <name type="scientific">Saxophila tyrrhenica</name>
    <dbReference type="NCBI Taxonomy" id="1690608"/>
    <lineage>
        <taxon>Eukaryota</taxon>
        <taxon>Fungi</taxon>
        <taxon>Dikarya</taxon>
        <taxon>Ascomycota</taxon>
        <taxon>Pezizomycotina</taxon>
        <taxon>Dothideomycetes</taxon>
        <taxon>Dothideomycetidae</taxon>
        <taxon>Mycosphaerellales</taxon>
        <taxon>Extremaceae</taxon>
        <taxon>Saxophila</taxon>
    </lineage>
</organism>
<dbReference type="SUPFAM" id="SSF53613">
    <property type="entry name" value="Ribokinase-like"/>
    <property type="match status" value="1"/>
</dbReference>
<dbReference type="EMBL" id="JAVRRT010000007">
    <property type="protein sequence ID" value="KAK5170155.1"/>
    <property type="molecule type" value="Genomic_DNA"/>
</dbReference>
<gene>
    <name evidence="4" type="ORF">LTR77_004740</name>
</gene>
<evidence type="ECO:0000313" key="4">
    <source>
        <dbReference type="EMBL" id="KAK5170155.1"/>
    </source>
</evidence>
<keyword evidence="2" id="KW-0418">Kinase</keyword>
<comment type="caution">
    <text evidence="4">The sequence shown here is derived from an EMBL/GenBank/DDBJ whole genome shotgun (WGS) entry which is preliminary data.</text>
</comment>
<dbReference type="AlphaFoldDB" id="A0AAV9PAM6"/>
<feature type="domain" description="Carbohydrate kinase PfkB" evidence="3">
    <location>
        <begin position="5"/>
        <end position="361"/>
    </location>
</feature>
<dbReference type="PANTHER" id="PTHR42774">
    <property type="entry name" value="PHOSPHOTRANSFERASE SYSTEM TRANSPORT PROTEIN"/>
    <property type="match status" value="1"/>
</dbReference>
<sequence>MPCATLLVGVGACAIDTILTVPHFPAEDSKLRATSLQKRRGGNAPNTLEVLQQLVRQDENDGAYPDVDSEVQDGRPAYIDCALISVLPAKTCTNTEFIRSSLDRADLDFCIYREDQMEPVSSYIIASETDSTRTIVNHNPLPEMTFDEFHMACGKLLEHRTRMDSGADIEDMWFHFEGRVPETTLECIQYIRSEPRLNGRISVELEKPGREGLQALAYEADVVFYSRNWAEGEGYTNAKVCLEAQAELLQQHELHDDPRRSGQGFLVCTWGALGAWGLRLPLPPFNPAENKEGWDVVHSPAYINNVRAIVDTTGAGDTFIAGILFSLIGRPVDDGDPYCWTTKQALDFANGLAGRKILQQGFDGLGESSSALRAFIDAQCATAT</sequence>
<proteinExistence type="predicted"/>
<dbReference type="InterPro" id="IPR011611">
    <property type="entry name" value="PfkB_dom"/>
</dbReference>
<keyword evidence="1" id="KW-0808">Transferase</keyword>
<dbReference type="Pfam" id="PF00294">
    <property type="entry name" value="PfkB"/>
    <property type="match status" value="1"/>
</dbReference>
<evidence type="ECO:0000256" key="1">
    <source>
        <dbReference type="ARBA" id="ARBA00022679"/>
    </source>
</evidence>
<reference evidence="4 5" key="1">
    <citation type="submission" date="2023-08" db="EMBL/GenBank/DDBJ databases">
        <title>Black Yeasts Isolated from many extreme environments.</title>
        <authorList>
            <person name="Coleine C."/>
            <person name="Stajich J.E."/>
            <person name="Selbmann L."/>
        </authorList>
    </citation>
    <scope>NUCLEOTIDE SEQUENCE [LARGE SCALE GENOMIC DNA]</scope>
    <source>
        <strain evidence="4 5">CCFEE 5935</strain>
    </source>
</reference>
<protein>
    <recommendedName>
        <fullName evidence="3">Carbohydrate kinase PfkB domain-containing protein</fullName>
    </recommendedName>
</protein>
<keyword evidence="5" id="KW-1185">Reference proteome</keyword>